<evidence type="ECO:0000256" key="3">
    <source>
        <dbReference type="ARBA" id="ARBA00022723"/>
    </source>
</evidence>
<keyword evidence="5" id="KW-0408">Iron</keyword>
<proteinExistence type="inferred from homology"/>
<name>A0A0G4J510_PLABS</name>
<dbReference type="EMBL" id="OVEO01000004">
    <property type="protein sequence ID" value="SPQ95752.1"/>
    <property type="molecule type" value="Genomic_DNA"/>
</dbReference>
<dbReference type="InterPro" id="IPR019831">
    <property type="entry name" value="Mn/Fe_SOD_N"/>
</dbReference>
<dbReference type="SUPFAM" id="SSF46609">
    <property type="entry name" value="Fe,Mn superoxide dismutase (SOD), N-terminal domain"/>
    <property type="match status" value="1"/>
</dbReference>
<dbReference type="PROSITE" id="PS00088">
    <property type="entry name" value="SOD_MN"/>
    <property type="match status" value="1"/>
</dbReference>
<feature type="domain" description="Manganese/iron superoxide dismutase N-terminal" evidence="8">
    <location>
        <begin position="4"/>
        <end position="85"/>
    </location>
</feature>
<dbReference type="PANTHER" id="PTHR42769:SF3">
    <property type="entry name" value="SUPEROXIDE DISMUTASE [FE] 2, CHLOROPLASTIC"/>
    <property type="match status" value="1"/>
</dbReference>
<evidence type="ECO:0000256" key="6">
    <source>
        <dbReference type="PIRSR" id="PIRSR000349-1"/>
    </source>
</evidence>
<dbReference type="InterPro" id="IPR036324">
    <property type="entry name" value="Mn/Fe_SOD_N_sf"/>
</dbReference>
<dbReference type="AlphaFoldDB" id="A0A0G4J510"/>
<dbReference type="InterPro" id="IPR001189">
    <property type="entry name" value="Mn/Fe_SOD"/>
</dbReference>
<evidence type="ECO:0000256" key="5">
    <source>
        <dbReference type="ARBA" id="ARBA00023004"/>
    </source>
</evidence>
<dbReference type="GO" id="GO:0046872">
    <property type="term" value="F:metal ion binding"/>
    <property type="evidence" value="ECO:0007669"/>
    <property type="project" value="UniProtKB-KW"/>
</dbReference>
<keyword evidence="4 7" id="KW-0560">Oxidoreductase</keyword>
<evidence type="ECO:0000259" key="9">
    <source>
        <dbReference type="Pfam" id="PF02777"/>
    </source>
</evidence>
<comment type="function">
    <text evidence="7">Destroys radicals which are normally produced within the cells and which are toxic to biological systems.</text>
</comment>
<protein>
    <recommendedName>
        <fullName evidence="7">Superoxide dismutase</fullName>
        <ecNumber evidence="7">1.15.1.1</ecNumber>
    </recommendedName>
</protein>
<evidence type="ECO:0000256" key="7">
    <source>
        <dbReference type="RuleBase" id="RU000414"/>
    </source>
</evidence>
<feature type="binding site" evidence="6">
    <location>
        <position position="27"/>
    </location>
    <ligand>
        <name>Mn(2+)</name>
        <dbReference type="ChEBI" id="CHEBI:29035"/>
    </ligand>
</feature>
<dbReference type="GO" id="GO:0004784">
    <property type="term" value="F:superoxide dismutase activity"/>
    <property type="evidence" value="ECO:0007669"/>
    <property type="project" value="UniProtKB-EC"/>
</dbReference>
<dbReference type="Pfam" id="PF00081">
    <property type="entry name" value="Sod_Fe_N"/>
    <property type="match status" value="1"/>
</dbReference>
<dbReference type="InterPro" id="IPR019833">
    <property type="entry name" value="Mn/Fe_SOD_BS"/>
</dbReference>
<reference evidence="11 13" key="2">
    <citation type="submission" date="2018-03" db="EMBL/GenBank/DDBJ databases">
        <authorList>
            <person name="Fogelqvist J."/>
        </authorList>
    </citation>
    <scope>NUCLEOTIDE SEQUENCE [LARGE SCALE GENOMIC DNA]</scope>
</reference>
<gene>
    <name evidence="10" type="ORF">PBRA_008965</name>
    <name evidence="11" type="ORF">PLBR_LOCUS2967</name>
</gene>
<evidence type="ECO:0000313" key="13">
    <source>
        <dbReference type="Proteomes" id="UP000290189"/>
    </source>
</evidence>
<evidence type="ECO:0000256" key="2">
    <source>
        <dbReference type="ARBA" id="ARBA00008714"/>
    </source>
</evidence>
<sequence>MSRTLPPLPYAMDALEPHISAETLDFHYNKHHASYLNKLNTLTKGGEHEDVSVGDLVRKGQKTLPASIYNNAAQVWNHTFYWMSLAPTSTPTEPSSRLMSMIDNSFGSMDDFQRKFSEIAAGHFGSGWAWLVQNSDGMLEIKDTHDAVSIWSDSMLTPVLACDVWEHAYYIDYRNDRAKYIDSWWKLVNWKFAEENIKFPKM</sequence>
<dbReference type="Pfam" id="PF02777">
    <property type="entry name" value="Sod_Fe_C"/>
    <property type="match status" value="1"/>
</dbReference>
<evidence type="ECO:0000256" key="4">
    <source>
        <dbReference type="ARBA" id="ARBA00023002"/>
    </source>
</evidence>
<dbReference type="OMA" id="DSLINWD"/>
<dbReference type="EC" id="1.15.1.1" evidence="7"/>
<keyword evidence="11" id="KW-0496">Mitochondrion</keyword>
<evidence type="ECO:0000313" key="11">
    <source>
        <dbReference type="EMBL" id="SPQ95752.1"/>
    </source>
</evidence>
<dbReference type="SUPFAM" id="SSF54719">
    <property type="entry name" value="Fe,Mn superoxide dismutase (SOD), C-terminal domain"/>
    <property type="match status" value="1"/>
</dbReference>
<evidence type="ECO:0000313" key="12">
    <source>
        <dbReference type="Proteomes" id="UP000039324"/>
    </source>
</evidence>
<comment type="cofactor">
    <cofactor evidence="1">
        <name>Fe cation</name>
        <dbReference type="ChEBI" id="CHEBI:24875"/>
    </cofactor>
</comment>
<evidence type="ECO:0000259" key="8">
    <source>
        <dbReference type="Pfam" id="PF00081"/>
    </source>
</evidence>
<keyword evidence="3 6" id="KW-0479">Metal-binding</keyword>
<accession>A0A0G4J510</accession>
<feature type="binding site" evidence="6">
    <location>
        <position position="163"/>
    </location>
    <ligand>
        <name>Mn(2+)</name>
        <dbReference type="ChEBI" id="CHEBI:29035"/>
    </ligand>
</feature>
<feature type="domain" description="Manganese/iron superoxide dismutase C-terminal" evidence="9">
    <location>
        <begin position="95"/>
        <end position="196"/>
    </location>
</feature>
<organism evidence="10 12">
    <name type="scientific">Plasmodiophora brassicae</name>
    <name type="common">Clubroot disease agent</name>
    <dbReference type="NCBI Taxonomy" id="37360"/>
    <lineage>
        <taxon>Eukaryota</taxon>
        <taxon>Sar</taxon>
        <taxon>Rhizaria</taxon>
        <taxon>Endomyxa</taxon>
        <taxon>Phytomyxea</taxon>
        <taxon>Plasmodiophorida</taxon>
        <taxon>Plasmodiophoridae</taxon>
        <taxon>Plasmodiophora</taxon>
    </lineage>
</organism>
<comment type="similarity">
    <text evidence="2 7">Belongs to the iron/manganese superoxide dismutase family.</text>
</comment>
<dbReference type="EMBL" id="CDSF01000126">
    <property type="protein sequence ID" value="CEP02381.1"/>
    <property type="molecule type" value="Genomic_DNA"/>
</dbReference>
<dbReference type="PANTHER" id="PTHR42769">
    <property type="entry name" value="SUPEROXIDE DISMUTASE"/>
    <property type="match status" value="1"/>
</dbReference>
<dbReference type="Gene3D" id="1.10.287.990">
    <property type="entry name" value="Fe,Mn superoxide dismutase (SOD) domain"/>
    <property type="match status" value="1"/>
</dbReference>
<dbReference type="PIRSF" id="PIRSF000349">
    <property type="entry name" value="SODismutase"/>
    <property type="match status" value="1"/>
</dbReference>
<dbReference type="InterPro" id="IPR019832">
    <property type="entry name" value="Mn/Fe_SOD_C"/>
</dbReference>
<dbReference type="Proteomes" id="UP000039324">
    <property type="component" value="Unassembled WGS sequence"/>
</dbReference>
<evidence type="ECO:0000256" key="1">
    <source>
        <dbReference type="ARBA" id="ARBA00001962"/>
    </source>
</evidence>
<dbReference type="OrthoDB" id="239262at2759"/>
<dbReference type="PRINTS" id="PR01703">
    <property type="entry name" value="MNSODISMTASE"/>
</dbReference>
<feature type="binding site" evidence="6">
    <location>
        <position position="78"/>
    </location>
    <ligand>
        <name>Mn(2+)</name>
        <dbReference type="ChEBI" id="CHEBI:29035"/>
    </ligand>
</feature>
<dbReference type="Gene3D" id="3.55.40.20">
    <property type="entry name" value="Iron/manganese superoxide dismutase, C-terminal domain"/>
    <property type="match status" value="1"/>
</dbReference>
<evidence type="ECO:0000313" key="10">
    <source>
        <dbReference type="EMBL" id="CEP02381.1"/>
    </source>
</evidence>
<dbReference type="InterPro" id="IPR036314">
    <property type="entry name" value="SOD_C_sf"/>
</dbReference>
<dbReference type="Proteomes" id="UP000290189">
    <property type="component" value="Unassembled WGS sequence"/>
</dbReference>
<dbReference type="STRING" id="37360.A0A0G4J510"/>
<comment type="catalytic activity">
    <reaction evidence="7">
        <text>2 superoxide + 2 H(+) = H2O2 + O2</text>
        <dbReference type="Rhea" id="RHEA:20696"/>
        <dbReference type="ChEBI" id="CHEBI:15378"/>
        <dbReference type="ChEBI" id="CHEBI:15379"/>
        <dbReference type="ChEBI" id="CHEBI:16240"/>
        <dbReference type="ChEBI" id="CHEBI:18421"/>
        <dbReference type="EC" id="1.15.1.1"/>
    </reaction>
</comment>
<geneLocation type="mitochondrion" evidence="11"/>
<reference evidence="10 12" key="1">
    <citation type="submission" date="2015-02" db="EMBL/GenBank/DDBJ databases">
        <authorList>
            <person name="Chooi Y.-H."/>
        </authorList>
    </citation>
    <scope>NUCLEOTIDE SEQUENCE [LARGE SCALE GENOMIC DNA]</scope>
    <source>
        <strain evidence="10">E3</strain>
    </source>
</reference>
<keyword evidence="12" id="KW-1185">Reference proteome</keyword>
<feature type="binding site" evidence="6">
    <location>
        <position position="167"/>
    </location>
    <ligand>
        <name>Mn(2+)</name>
        <dbReference type="ChEBI" id="CHEBI:29035"/>
    </ligand>
</feature>